<dbReference type="Proteomes" id="UP001528823">
    <property type="component" value="Unassembled WGS sequence"/>
</dbReference>
<evidence type="ECO:0000313" key="9">
    <source>
        <dbReference type="EMBL" id="MDE1462239.1"/>
    </source>
</evidence>
<feature type="coiled-coil region" evidence="8">
    <location>
        <begin position="193"/>
        <end position="262"/>
    </location>
</feature>
<comment type="subcellular location">
    <subcellularLocation>
        <location evidence="1">Cell outer membrane</location>
    </subcellularLocation>
</comment>
<gene>
    <name evidence="9" type="ORF">ORQ98_09660</name>
</gene>
<evidence type="ECO:0000256" key="1">
    <source>
        <dbReference type="ARBA" id="ARBA00004442"/>
    </source>
</evidence>
<evidence type="ECO:0000256" key="5">
    <source>
        <dbReference type="ARBA" id="ARBA00022692"/>
    </source>
</evidence>
<comment type="similarity">
    <text evidence="2">Belongs to the outer membrane factor (OMF) (TC 1.B.17) family.</text>
</comment>
<evidence type="ECO:0000313" key="10">
    <source>
        <dbReference type="Proteomes" id="UP001528823"/>
    </source>
</evidence>
<dbReference type="RefSeq" id="WP_274688596.1">
    <property type="nucleotide sequence ID" value="NZ_JAPMOU010000009.1"/>
</dbReference>
<sequence>MIKAQGRVGYIKISIGVLALCATGCVVTPKPIDKEAINKRVTSDLEQMFKDQEPVRGEISLYEAMARALKYNLAHRLKMLDQVVKNRELDVSRYDLLPQLAASAGYKHRDNVNASSSFSVSRDTESLETSTSQDQELWNAQARVVWNVLDFGVSYLRQKQQANKVLIAEEQRRKVVQNIVQEVRQAYWRVVAAEQVEMKLKRVMREIEYALNTAKRMQHGALQKPLLTLKYRRDLLKTLRNLMKKKEQLSLAKADLARLMNVPLGSRYQVAQPPLATNTAVAFSAHQLQKLQLAALSYRPELMEMDYKSRIVRKEGKIAKLDLLPGLSFNLGAYYDDNSFLLNQSWAEAGIQVSYDLMKLARIPDINLLHETREKLVNMQRQALTSAVLSQVELSLRSYLAAKQDLEYSIWATDIEKQRYQQYQAASSSGVGERLELIQSQGDLLLATLDQYYQYAEVQSEYGMVLNSLGIDPLPKMMVSHDLTTISKTLQHYFEKDLRQHVGQIINSGPALASNTVESPGEKTVPD</sequence>
<keyword evidence="4" id="KW-1134">Transmembrane beta strand</keyword>
<evidence type="ECO:0000256" key="4">
    <source>
        <dbReference type="ARBA" id="ARBA00022452"/>
    </source>
</evidence>
<keyword evidence="5" id="KW-0812">Transmembrane</keyword>
<dbReference type="InterPro" id="IPR051906">
    <property type="entry name" value="TolC-like"/>
</dbReference>
<accession>A0ABT5UAU0</accession>
<dbReference type="InterPro" id="IPR003423">
    <property type="entry name" value="OMP_efflux"/>
</dbReference>
<keyword evidence="10" id="KW-1185">Reference proteome</keyword>
<comment type="caution">
    <text evidence="9">The sequence shown here is derived from an EMBL/GenBank/DDBJ whole genome shotgun (WGS) entry which is preliminary data.</text>
</comment>
<evidence type="ECO:0000256" key="7">
    <source>
        <dbReference type="ARBA" id="ARBA00023237"/>
    </source>
</evidence>
<organism evidence="9 10">
    <name type="scientific">Spartinivicinus poritis</name>
    <dbReference type="NCBI Taxonomy" id="2994640"/>
    <lineage>
        <taxon>Bacteria</taxon>
        <taxon>Pseudomonadati</taxon>
        <taxon>Pseudomonadota</taxon>
        <taxon>Gammaproteobacteria</taxon>
        <taxon>Oceanospirillales</taxon>
        <taxon>Zooshikellaceae</taxon>
        <taxon>Spartinivicinus</taxon>
    </lineage>
</organism>
<evidence type="ECO:0000256" key="3">
    <source>
        <dbReference type="ARBA" id="ARBA00022448"/>
    </source>
</evidence>
<dbReference type="SUPFAM" id="SSF56954">
    <property type="entry name" value="Outer membrane efflux proteins (OEP)"/>
    <property type="match status" value="1"/>
</dbReference>
<keyword evidence="7" id="KW-0998">Cell outer membrane</keyword>
<dbReference type="PANTHER" id="PTHR30026:SF20">
    <property type="entry name" value="OUTER MEMBRANE PROTEIN TOLC"/>
    <property type="match status" value="1"/>
</dbReference>
<evidence type="ECO:0000256" key="6">
    <source>
        <dbReference type="ARBA" id="ARBA00023136"/>
    </source>
</evidence>
<dbReference type="Gene3D" id="1.20.1600.10">
    <property type="entry name" value="Outer membrane efflux proteins (OEP)"/>
    <property type="match status" value="1"/>
</dbReference>
<proteinExistence type="inferred from homology"/>
<keyword evidence="6" id="KW-0472">Membrane</keyword>
<name>A0ABT5UAU0_9GAMM</name>
<protein>
    <submittedName>
        <fullName evidence="9">TolC family protein</fullName>
    </submittedName>
</protein>
<evidence type="ECO:0000256" key="8">
    <source>
        <dbReference type="SAM" id="Coils"/>
    </source>
</evidence>
<dbReference type="Pfam" id="PF02321">
    <property type="entry name" value="OEP"/>
    <property type="match status" value="1"/>
</dbReference>
<dbReference type="PANTHER" id="PTHR30026">
    <property type="entry name" value="OUTER MEMBRANE PROTEIN TOLC"/>
    <property type="match status" value="1"/>
</dbReference>
<reference evidence="9 10" key="1">
    <citation type="submission" date="2022-11" db="EMBL/GenBank/DDBJ databases">
        <title>Spartinivicinus poritis sp. nov., isolated from scleractinian coral Porites lutea.</title>
        <authorList>
            <person name="Zhang G."/>
            <person name="Cai L."/>
            <person name="Wei Q."/>
        </authorList>
    </citation>
    <scope>NUCLEOTIDE SEQUENCE [LARGE SCALE GENOMIC DNA]</scope>
    <source>
        <strain evidence="9 10">A2-2</strain>
    </source>
</reference>
<keyword evidence="8" id="KW-0175">Coiled coil</keyword>
<dbReference type="EMBL" id="JAPMOU010000009">
    <property type="protein sequence ID" value="MDE1462239.1"/>
    <property type="molecule type" value="Genomic_DNA"/>
</dbReference>
<keyword evidence="3" id="KW-0813">Transport</keyword>
<evidence type="ECO:0000256" key="2">
    <source>
        <dbReference type="ARBA" id="ARBA00007613"/>
    </source>
</evidence>